<accession>A0ACC1P1X6</accession>
<evidence type="ECO:0000313" key="2">
    <source>
        <dbReference type="Proteomes" id="UP001143856"/>
    </source>
</evidence>
<protein>
    <submittedName>
        <fullName evidence="1">Uncharacterized protein</fullName>
    </submittedName>
</protein>
<dbReference type="Proteomes" id="UP001143856">
    <property type="component" value="Unassembled WGS sequence"/>
</dbReference>
<name>A0ACC1P1X6_9PEZI</name>
<gene>
    <name evidence="1" type="ORF">NUW58_g5391</name>
</gene>
<comment type="caution">
    <text evidence="1">The sequence shown here is derived from an EMBL/GenBank/DDBJ whole genome shotgun (WGS) entry which is preliminary data.</text>
</comment>
<organism evidence="1 2">
    <name type="scientific">Xylaria curta</name>
    <dbReference type="NCBI Taxonomy" id="42375"/>
    <lineage>
        <taxon>Eukaryota</taxon>
        <taxon>Fungi</taxon>
        <taxon>Dikarya</taxon>
        <taxon>Ascomycota</taxon>
        <taxon>Pezizomycotina</taxon>
        <taxon>Sordariomycetes</taxon>
        <taxon>Xylariomycetidae</taxon>
        <taxon>Xylariales</taxon>
        <taxon>Xylariaceae</taxon>
        <taxon>Xylaria</taxon>
    </lineage>
</organism>
<reference evidence="1" key="1">
    <citation type="submission" date="2022-10" db="EMBL/GenBank/DDBJ databases">
        <title>Genome Sequence of Xylaria curta.</title>
        <authorList>
            <person name="Buettner E."/>
        </authorList>
    </citation>
    <scope>NUCLEOTIDE SEQUENCE</scope>
    <source>
        <strain evidence="1">Babe10</strain>
    </source>
</reference>
<keyword evidence="2" id="KW-1185">Reference proteome</keyword>
<sequence>MGQRRGADPLHWMLVLKNPSKDRGTWYHVIGERGVYEVAIQNGECFRSHEISEHYFICDFSERDQSELKSACLRAKLARSQEWTTAVLGDLENRGRVPPGTHSYWFGQIELSRWSTDGVHRLKRPTLSRSTPQQDIGNIRLQSSSISQPRYRGSAS</sequence>
<evidence type="ECO:0000313" key="1">
    <source>
        <dbReference type="EMBL" id="KAJ2985704.1"/>
    </source>
</evidence>
<proteinExistence type="predicted"/>
<dbReference type="EMBL" id="JAPDGR010001059">
    <property type="protein sequence ID" value="KAJ2985704.1"/>
    <property type="molecule type" value="Genomic_DNA"/>
</dbReference>